<sequence length="45" mass="4929">MKRIVGFALFWIAAGMLLALVIPGLFCQILCMILCVAVGYCLFCC</sequence>
<dbReference type="Proteomes" id="UP001614216">
    <property type="component" value="Unassembled WGS sequence"/>
</dbReference>
<dbReference type="GeneID" id="96229436"/>
<comment type="caution">
    <text evidence="1">The sequence shown here is derived from an EMBL/GenBank/DDBJ whole genome shotgun (WGS) entry which is preliminary data.</text>
</comment>
<reference evidence="1 2" key="1">
    <citation type="submission" date="2024-08" db="EMBL/GenBank/DDBJ databases">
        <authorList>
            <person name="Vancuren S.J."/>
            <person name="Allen-Vercoe E."/>
        </authorList>
    </citation>
    <scope>NUCLEOTIDE SEQUENCE [LARGE SCALE GENOMIC DNA]</scope>
    <source>
        <strain evidence="1 2">16-6-I_42_FAA</strain>
    </source>
</reference>
<dbReference type="EMBL" id="JBITRD010000008">
    <property type="protein sequence ID" value="MFI7845192.1"/>
    <property type="molecule type" value="Genomic_DNA"/>
</dbReference>
<proteinExistence type="predicted"/>
<dbReference type="RefSeq" id="WP_171029403.1">
    <property type="nucleotide sequence ID" value="NZ_CP145429.1"/>
</dbReference>
<keyword evidence="2" id="KW-1185">Reference proteome</keyword>
<accession>A0ABW8AXT3</accession>
<protein>
    <submittedName>
        <fullName evidence="1">Uncharacterized protein</fullName>
    </submittedName>
</protein>
<organism evidence="1 2">
    <name type="scientific">Dorea amylophila</name>
    <dbReference type="NCBI Taxonomy" id="2981789"/>
    <lineage>
        <taxon>Bacteria</taxon>
        <taxon>Bacillati</taxon>
        <taxon>Bacillota</taxon>
        <taxon>Clostridia</taxon>
        <taxon>Lachnospirales</taxon>
        <taxon>Lachnospiraceae</taxon>
        <taxon>Dorea</taxon>
    </lineage>
</organism>
<evidence type="ECO:0000313" key="2">
    <source>
        <dbReference type="Proteomes" id="UP001614216"/>
    </source>
</evidence>
<name>A0ABW8AXT3_9FIRM</name>
<evidence type="ECO:0000313" key="1">
    <source>
        <dbReference type="EMBL" id="MFI7845192.1"/>
    </source>
</evidence>
<gene>
    <name evidence="1" type="ORF">ACIF0M_06500</name>
</gene>